<keyword evidence="3" id="KW-1185">Reference proteome</keyword>
<evidence type="ECO:0000313" key="2">
    <source>
        <dbReference type="EMBL" id="MBB5784447.1"/>
    </source>
</evidence>
<comment type="caution">
    <text evidence="2">The sequence shown here is derived from an EMBL/GenBank/DDBJ whole genome shotgun (WGS) entry which is preliminary data.</text>
</comment>
<dbReference type="RefSeq" id="WP_185077397.1">
    <property type="nucleotide sequence ID" value="NZ_JACHMB010000001.1"/>
</dbReference>
<proteinExistence type="predicted"/>
<gene>
    <name evidence="2" type="ORF">HD596_011203</name>
</gene>
<dbReference type="EMBL" id="JACHMB010000001">
    <property type="protein sequence ID" value="MBB5784447.1"/>
    <property type="molecule type" value="Genomic_DNA"/>
</dbReference>
<protein>
    <submittedName>
        <fullName evidence="2">Glyoxylase-like metal-dependent hydrolase (Beta-lactamase superfamily II)</fullName>
    </submittedName>
</protein>
<reference evidence="2 3" key="1">
    <citation type="submission" date="2020-08" db="EMBL/GenBank/DDBJ databases">
        <title>Sequencing the genomes of 1000 actinobacteria strains.</title>
        <authorList>
            <person name="Klenk H.-P."/>
        </authorList>
    </citation>
    <scope>NUCLEOTIDE SEQUENCE [LARGE SCALE GENOMIC DNA]</scope>
    <source>
        <strain evidence="2 3">DSM 45507</strain>
    </source>
</reference>
<organism evidence="2 3">
    <name type="scientific">Nonomuraea jabiensis</name>
    <dbReference type="NCBI Taxonomy" id="882448"/>
    <lineage>
        <taxon>Bacteria</taxon>
        <taxon>Bacillati</taxon>
        <taxon>Actinomycetota</taxon>
        <taxon>Actinomycetes</taxon>
        <taxon>Streptosporangiales</taxon>
        <taxon>Streptosporangiaceae</taxon>
        <taxon>Nonomuraea</taxon>
    </lineage>
</organism>
<feature type="region of interest" description="Disordered" evidence="1">
    <location>
        <begin position="46"/>
        <end position="68"/>
    </location>
</feature>
<dbReference type="AlphaFoldDB" id="A0A7W9GIN4"/>
<evidence type="ECO:0000256" key="1">
    <source>
        <dbReference type="SAM" id="MobiDB-lite"/>
    </source>
</evidence>
<accession>A0A7W9GIN4</accession>
<dbReference type="GO" id="GO:0016787">
    <property type="term" value="F:hydrolase activity"/>
    <property type="evidence" value="ECO:0007669"/>
    <property type="project" value="UniProtKB-KW"/>
</dbReference>
<keyword evidence="2" id="KW-0378">Hydrolase</keyword>
<evidence type="ECO:0000313" key="3">
    <source>
        <dbReference type="Proteomes" id="UP000579153"/>
    </source>
</evidence>
<sequence>MGQPDAAAVAKDLAELRARRHEYTEEEYRARLARLPGRFDIEVEATPGHTVGSRPGACGSRPGGRRER</sequence>
<name>A0A7W9GIN4_9ACTN</name>
<dbReference type="Proteomes" id="UP000579153">
    <property type="component" value="Unassembled WGS sequence"/>
</dbReference>